<dbReference type="EMBL" id="BBPI01000097">
    <property type="protein sequence ID" value="GAM02684.1"/>
    <property type="molecule type" value="Genomic_DNA"/>
</dbReference>
<dbReference type="OrthoDB" id="9804333at2"/>
<protein>
    <recommendedName>
        <fullName evidence="4">Polymerase/histidinol phosphatase N-terminal domain-containing protein</fullName>
    </recommendedName>
</protein>
<dbReference type="InterPro" id="IPR016195">
    <property type="entry name" value="Pol/histidinol_Pase-like"/>
</dbReference>
<dbReference type="GO" id="GO:0004534">
    <property type="term" value="F:5'-3' RNA exonuclease activity"/>
    <property type="evidence" value="ECO:0007669"/>
    <property type="project" value="TreeGrafter"/>
</dbReference>
<dbReference type="NCBIfam" id="NF038032">
    <property type="entry name" value="CehA_McbA_metalo"/>
    <property type="match status" value="1"/>
</dbReference>
<keyword evidence="3" id="KW-1185">Reference proteome</keyword>
<dbReference type="SUPFAM" id="SSF89550">
    <property type="entry name" value="PHP domain-like"/>
    <property type="match status" value="1"/>
</dbReference>
<dbReference type="Proteomes" id="UP000032305">
    <property type="component" value="Unassembled WGS sequence"/>
</dbReference>
<evidence type="ECO:0000313" key="3">
    <source>
        <dbReference type="Proteomes" id="UP000032305"/>
    </source>
</evidence>
<name>A0A0A1WCK6_9SPHN</name>
<evidence type="ECO:0000313" key="2">
    <source>
        <dbReference type="EMBL" id="GAM02684.1"/>
    </source>
</evidence>
<evidence type="ECO:0008006" key="4">
    <source>
        <dbReference type="Google" id="ProtNLM"/>
    </source>
</evidence>
<dbReference type="RefSeq" id="WP_042490797.1">
    <property type="nucleotide sequence ID" value="NZ_BBPI01000097.1"/>
</dbReference>
<dbReference type="InterPro" id="IPR052018">
    <property type="entry name" value="PHP_domain"/>
</dbReference>
<reference evidence="2 3" key="1">
    <citation type="submission" date="2014-11" db="EMBL/GenBank/DDBJ databases">
        <title>Whole genome shotgun sequence of Sphingomonas parapaucimobilis NBRC 15100.</title>
        <authorList>
            <person name="Katano-Makiyama Y."/>
            <person name="Hosoyama A."/>
            <person name="Hashimoto M."/>
            <person name="Hosoyama Y."/>
            <person name="Noguchi M."/>
            <person name="Numata M."/>
            <person name="Tsuchikane K."/>
            <person name="Hirakata S."/>
            <person name="Uohara A."/>
            <person name="Shimodaira J."/>
            <person name="Ohji S."/>
            <person name="Ichikawa N."/>
            <person name="Kimura A."/>
            <person name="Yamazoe A."/>
            <person name="Fujita N."/>
        </authorList>
    </citation>
    <scope>NUCLEOTIDE SEQUENCE [LARGE SCALE GENOMIC DNA]</scope>
    <source>
        <strain evidence="2 3">NBRC 15100</strain>
    </source>
</reference>
<dbReference type="eggNOG" id="COG0613">
    <property type="taxonomic scope" value="Bacteria"/>
</dbReference>
<sequence>MRWLLLICMALMAVPATASDRAPDIVLQGVVRSADRATTRDLTFAVPEGMAQVRVVFTFEGRDRGVAINLGVTDPQRFRGWGGGTKYAFTIGEAFASPSFLPGPIPAGPWRLTLSVPSIRPHDAAKWSAKIWFSRFSNLDEVAFSATPIRSGPGWYRGDLHSHSGQSDARCRSLAGREAGCPPFLTFQEAADHGLDFIALTDHNVTSHFIEMGYLQPHFDTLLLMPGRELTTRDGHANLLGYMGFVDTEIGRPGTPTVNALLSAAHATGGFLTINHPSRPTGEDCLGCGWAPRDTDYSKVDAIEVVNGGSTIETPGDREAAITKQVRYWEGLLDRGYRLVGVAGSDNHDAIQYRGRSPIGPQAAIGSLATVVRADDLSQGAVLRGLKGGRVFVDLDEGRGRVLDLSARRGAAQAVMGGTLPAGRDPITGSVHVEGVEGGTVDLVVDGRHVRPHTKAGPLGRGAADIAFTLPQGSVRHWFRADVRRADGRLWLIGNPIYVR</sequence>
<evidence type="ECO:0000256" key="1">
    <source>
        <dbReference type="SAM" id="SignalP"/>
    </source>
</evidence>
<feature type="signal peptide" evidence="1">
    <location>
        <begin position="1"/>
        <end position="18"/>
    </location>
</feature>
<feature type="chain" id="PRO_5001982076" description="Polymerase/histidinol phosphatase N-terminal domain-containing protein" evidence="1">
    <location>
        <begin position="19"/>
        <end position="500"/>
    </location>
</feature>
<accession>A0A0A1WCK6</accession>
<organism evidence="2 3">
    <name type="scientific">Sphingomonas parapaucimobilis NBRC 15100</name>
    <dbReference type="NCBI Taxonomy" id="1219049"/>
    <lineage>
        <taxon>Bacteria</taxon>
        <taxon>Pseudomonadati</taxon>
        <taxon>Pseudomonadota</taxon>
        <taxon>Alphaproteobacteria</taxon>
        <taxon>Sphingomonadales</taxon>
        <taxon>Sphingomonadaceae</taxon>
        <taxon>Sphingomonas</taxon>
    </lineage>
</organism>
<keyword evidence="1" id="KW-0732">Signal</keyword>
<dbReference type="PANTHER" id="PTHR42924:SF3">
    <property type="entry name" value="POLYMERASE_HISTIDINOL PHOSPHATASE N-TERMINAL DOMAIN-CONTAINING PROTEIN"/>
    <property type="match status" value="1"/>
</dbReference>
<gene>
    <name evidence="2" type="ORF">SP5_097_00260</name>
</gene>
<comment type="caution">
    <text evidence="2">The sequence shown here is derived from an EMBL/GenBank/DDBJ whole genome shotgun (WGS) entry which is preliminary data.</text>
</comment>
<dbReference type="GO" id="GO:0035312">
    <property type="term" value="F:5'-3' DNA exonuclease activity"/>
    <property type="evidence" value="ECO:0007669"/>
    <property type="project" value="TreeGrafter"/>
</dbReference>
<dbReference type="Gene3D" id="3.20.20.140">
    <property type="entry name" value="Metal-dependent hydrolases"/>
    <property type="match status" value="1"/>
</dbReference>
<dbReference type="PANTHER" id="PTHR42924">
    <property type="entry name" value="EXONUCLEASE"/>
    <property type="match status" value="1"/>
</dbReference>
<proteinExistence type="predicted"/>
<dbReference type="AlphaFoldDB" id="A0A0A1WCK6"/>